<dbReference type="AlphaFoldDB" id="G7JRR1"/>
<reference evidence="1 3" key="1">
    <citation type="journal article" date="2011" name="Nature">
        <title>The Medicago genome provides insight into the evolution of rhizobial symbioses.</title>
        <authorList>
            <person name="Young N.D."/>
            <person name="Debelle F."/>
            <person name="Oldroyd G.E."/>
            <person name="Geurts R."/>
            <person name="Cannon S.B."/>
            <person name="Udvardi M.K."/>
            <person name="Benedito V.A."/>
            <person name="Mayer K.F."/>
            <person name="Gouzy J."/>
            <person name="Schoof H."/>
            <person name="Van de Peer Y."/>
            <person name="Proost S."/>
            <person name="Cook D.R."/>
            <person name="Meyers B.C."/>
            <person name="Spannagl M."/>
            <person name="Cheung F."/>
            <person name="De Mita S."/>
            <person name="Krishnakumar V."/>
            <person name="Gundlach H."/>
            <person name="Zhou S."/>
            <person name="Mudge J."/>
            <person name="Bharti A.K."/>
            <person name="Murray J.D."/>
            <person name="Naoumkina M.A."/>
            <person name="Rosen B."/>
            <person name="Silverstein K.A."/>
            <person name="Tang H."/>
            <person name="Rombauts S."/>
            <person name="Zhao P.X."/>
            <person name="Zhou P."/>
            <person name="Barbe V."/>
            <person name="Bardou P."/>
            <person name="Bechner M."/>
            <person name="Bellec A."/>
            <person name="Berger A."/>
            <person name="Berges H."/>
            <person name="Bidwell S."/>
            <person name="Bisseling T."/>
            <person name="Choisne N."/>
            <person name="Couloux A."/>
            <person name="Denny R."/>
            <person name="Deshpande S."/>
            <person name="Dai X."/>
            <person name="Doyle J.J."/>
            <person name="Dudez A.M."/>
            <person name="Farmer A.D."/>
            <person name="Fouteau S."/>
            <person name="Franken C."/>
            <person name="Gibelin C."/>
            <person name="Gish J."/>
            <person name="Goldstein S."/>
            <person name="Gonzalez A.J."/>
            <person name="Green P.J."/>
            <person name="Hallab A."/>
            <person name="Hartog M."/>
            <person name="Hua A."/>
            <person name="Humphray S.J."/>
            <person name="Jeong D.H."/>
            <person name="Jing Y."/>
            <person name="Jocker A."/>
            <person name="Kenton S.M."/>
            <person name="Kim D.J."/>
            <person name="Klee K."/>
            <person name="Lai H."/>
            <person name="Lang C."/>
            <person name="Lin S."/>
            <person name="Macmil S.L."/>
            <person name="Magdelenat G."/>
            <person name="Matthews L."/>
            <person name="McCorrison J."/>
            <person name="Monaghan E.L."/>
            <person name="Mun J.H."/>
            <person name="Najar F.Z."/>
            <person name="Nicholson C."/>
            <person name="Noirot C."/>
            <person name="O'Bleness M."/>
            <person name="Paule C.R."/>
            <person name="Poulain J."/>
            <person name="Prion F."/>
            <person name="Qin B."/>
            <person name="Qu C."/>
            <person name="Retzel E.F."/>
            <person name="Riddle C."/>
            <person name="Sallet E."/>
            <person name="Samain S."/>
            <person name="Samson N."/>
            <person name="Sanders I."/>
            <person name="Saurat O."/>
            <person name="Scarpelli C."/>
            <person name="Schiex T."/>
            <person name="Segurens B."/>
            <person name="Severin A.J."/>
            <person name="Sherrier D.J."/>
            <person name="Shi R."/>
            <person name="Sims S."/>
            <person name="Singer S.R."/>
            <person name="Sinharoy S."/>
            <person name="Sterck L."/>
            <person name="Viollet A."/>
            <person name="Wang B.B."/>
            <person name="Wang K."/>
            <person name="Wang M."/>
            <person name="Wang X."/>
            <person name="Warfsmann J."/>
            <person name="Weissenbach J."/>
            <person name="White D.D."/>
            <person name="White J.D."/>
            <person name="Wiley G.B."/>
            <person name="Wincker P."/>
            <person name="Xing Y."/>
            <person name="Yang L."/>
            <person name="Yao Z."/>
            <person name="Ying F."/>
            <person name="Zhai J."/>
            <person name="Zhou L."/>
            <person name="Zuber A."/>
            <person name="Denarie J."/>
            <person name="Dixon R.A."/>
            <person name="May G.D."/>
            <person name="Schwartz D.C."/>
            <person name="Rogers J."/>
            <person name="Quetier F."/>
            <person name="Town C.D."/>
            <person name="Roe B.A."/>
        </authorList>
    </citation>
    <scope>NUCLEOTIDE SEQUENCE [LARGE SCALE GENOMIC DNA]</scope>
    <source>
        <strain evidence="1">A17</strain>
        <strain evidence="2 3">cv. Jemalong A17</strain>
    </source>
</reference>
<dbReference type="Proteomes" id="UP000002051">
    <property type="component" value="Chromosome 4"/>
</dbReference>
<keyword evidence="3" id="KW-1185">Reference proteome</keyword>
<dbReference type="EnsemblPlants" id="AES89594">
    <property type="protein sequence ID" value="AES89594"/>
    <property type="gene ID" value="MTR_4g077580"/>
</dbReference>
<organism evidence="1 3">
    <name type="scientific">Medicago truncatula</name>
    <name type="common">Barrel medic</name>
    <name type="synonym">Medicago tribuloides</name>
    <dbReference type="NCBI Taxonomy" id="3880"/>
    <lineage>
        <taxon>Eukaryota</taxon>
        <taxon>Viridiplantae</taxon>
        <taxon>Streptophyta</taxon>
        <taxon>Embryophyta</taxon>
        <taxon>Tracheophyta</taxon>
        <taxon>Spermatophyta</taxon>
        <taxon>Magnoliopsida</taxon>
        <taxon>eudicotyledons</taxon>
        <taxon>Gunneridae</taxon>
        <taxon>Pentapetalae</taxon>
        <taxon>rosids</taxon>
        <taxon>fabids</taxon>
        <taxon>Fabales</taxon>
        <taxon>Fabaceae</taxon>
        <taxon>Papilionoideae</taxon>
        <taxon>50 kb inversion clade</taxon>
        <taxon>NPAAA clade</taxon>
        <taxon>Hologalegina</taxon>
        <taxon>IRL clade</taxon>
        <taxon>Trifolieae</taxon>
        <taxon>Medicago</taxon>
    </lineage>
</organism>
<evidence type="ECO:0000313" key="3">
    <source>
        <dbReference type="Proteomes" id="UP000002051"/>
    </source>
</evidence>
<evidence type="ECO:0000313" key="1">
    <source>
        <dbReference type="EMBL" id="AES89594.1"/>
    </source>
</evidence>
<dbReference type="EMBL" id="CM001220">
    <property type="protein sequence ID" value="AES89594.1"/>
    <property type="molecule type" value="Genomic_DNA"/>
</dbReference>
<accession>G7JRR1</accession>
<dbReference type="PaxDb" id="3880-AES89594"/>
<proteinExistence type="predicted"/>
<reference evidence="1 3" key="2">
    <citation type="journal article" date="2014" name="BMC Genomics">
        <title>An improved genome release (version Mt4.0) for the model legume Medicago truncatula.</title>
        <authorList>
            <person name="Tang H."/>
            <person name="Krishnakumar V."/>
            <person name="Bidwell S."/>
            <person name="Rosen B."/>
            <person name="Chan A."/>
            <person name="Zhou S."/>
            <person name="Gentzbittel L."/>
            <person name="Childs K.L."/>
            <person name="Yandell M."/>
            <person name="Gundlach H."/>
            <person name="Mayer K.F."/>
            <person name="Schwartz D.C."/>
            <person name="Town C.D."/>
        </authorList>
    </citation>
    <scope>GENOME REANNOTATION</scope>
    <source>
        <strain evidence="2 3">cv. Jemalong A17</strain>
    </source>
</reference>
<name>G7JRR1_MEDTR</name>
<evidence type="ECO:0000313" key="2">
    <source>
        <dbReference type="EnsemblPlants" id="AES89594"/>
    </source>
</evidence>
<sequence length="73" mass="8398">MGLFWTFQSNIGVSSNFLPVERGKFFKVDPNKIFLSLAFLVSPKQKKVFLSLIFLSSPLSFLRNKHTLRACLF</sequence>
<dbReference type="HOGENOM" id="CLU_2708546_0_0_1"/>
<gene>
    <name evidence="1" type="ordered locus">MTR_4g077580</name>
</gene>
<protein>
    <submittedName>
        <fullName evidence="1 2">Uncharacterized protein</fullName>
    </submittedName>
</protein>
<reference evidence="2" key="3">
    <citation type="submission" date="2015-04" db="UniProtKB">
        <authorList>
            <consortium name="EnsemblPlants"/>
        </authorList>
    </citation>
    <scope>IDENTIFICATION</scope>
    <source>
        <strain evidence="2">cv. Jemalong A17</strain>
    </source>
</reference>